<evidence type="ECO:0000313" key="12">
    <source>
        <dbReference type="EMBL" id="OGY82976.1"/>
    </source>
</evidence>
<evidence type="ECO:0000259" key="10">
    <source>
        <dbReference type="PROSITE" id="PS50893"/>
    </source>
</evidence>
<keyword evidence="3" id="KW-1003">Cell membrane</keyword>
<dbReference type="STRING" id="1798542.A3F54_00505"/>
<dbReference type="InterPro" id="IPR003593">
    <property type="entry name" value="AAA+_ATPase"/>
</dbReference>
<dbReference type="InterPro" id="IPR011527">
    <property type="entry name" value="ABC1_TM_dom"/>
</dbReference>
<feature type="domain" description="ABC transporter" evidence="10">
    <location>
        <begin position="347"/>
        <end position="597"/>
    </location>
</feature>
<comment type="subcellular location">
    <subcellularLocation>
        <location evidence="1">Cell membrane</location>
        <topology evidence="1">Multi-pass membrane protein</topology>
    </subcellularLocation>
</comment>
<keyword evidence="4 9" id="KW-0812">Transmembrane</keyword>
<evidence type="ECO:0000256" key="1">
    <source>
        <dbReference type="ARBA" id="ARBA00004651"/>
    </source>
</evidence>
<dbReference type="PANTHER" id="PTHR43394:SF1">
    <property type="entry name" value="ATP-BINDING CASSETTE SUB-FAMILY B MEMBER 10, MITOCHONDRIAL"/>
    <property type="match status" value="1"/>
</dbReference>
<reference evidence="12 13" key="1">
    <citation type="journal article" date="2016" name="Nat. Commun.">
        <title>Thousands of microbial genomes shed light on interconnected biogeochemical processes in an aquifer system.</title>
        <authorList>
            <person name="Anantharaman K."/>
            <person name="Brown C.T."/>
            <person name="Hug L.A."/>
            <person name="Sharon I."/>
            <person name="Castelle C.J."/>
            <person name="Probst A.J."/>
            <person name="Thomas B.C."/>
            <person name="Singh A."/>
            <person name="Wilkins M.J."/>
            <person name="Karaoz U."/>
            <person name="Brodie E.L."/>
            <person name="Williams K.H."/>
            <person name="Hubbard S.S."/>
            <person name="Banfield J.F."/>
        </authorList>
    </citation>
    <scope>NUCLEOTIDE SEQUENCE [LARGE SCALE GENOMIC DNA]</scope>
</reference>
<dbReference type="Gene3D" id="1.20.1560.10">
    <property type="entry name" value="ABC transporter type 1, transmembrane domain"/>
    <property type="match status" value="1"/>
</dbReference>
<organism evidence="12 13">
    <name type="scientific">Candidatus Kerfeldbacteria bacterium RIFCSPHIGHO2_12_FULL_48_17</name>
    <dbReference type="NCBI Taxonomy" id="1798542"/>
    <lineage>
        <taxon>Bacteria</taxon>
        <taxon>Candidatus Kerfeldiibacteriota</taxon>
    </lineage>
</organism>
<keyword evidence="5" id="KW-0547">Nucleotide-binding</keyword>
<sequence>MFTFWKQFWKLSKKVHKAMISVFLLILVIEVLRLMTPYVMKVMIDFTTKHHQEILGNQQLQRQFMFYGAVFVGSFFIMRCLGIWKNWLLWRHTVIDNIDVEYKESNQQLLELPLSYHEGEGAGQKAKRTHRGIDRMTKMYENLAYSFIPAMFETAAGFVPIFMYEPQAAMILLAALVIHILLSNRVMQIVSPLHLEEYLKDQAIAGKMTEAMVNVNSVQVHDMENHFCAQHNERVTAMTKVSYRINGIYNRYDLYRNINISLAALATFALTSRHLLDGGLSVGDWTLCLWLYVRILERMFELTQIQQVIAECETPIKKLYELMQEPVVRDAGDALPWPVEAAEENYIVAEKVSFAYPSQQTLIVNGNGKQKKLATSLAEVSLSIPRQKFIGVLGPTGSGKSTFIKLLMLQYNPMHGEIRVHGVPLQRLRRSDWRQRIGYVPQEVGIFSGTVMENIKMFSPGLSNEEAIEMAQLCHAHEFISELPQGYDTAVGEFGFKLSGGQRQLLGIVRAMCRRPELLILDEATSSLDSESEGKVQEAIEALRAQQLCTVVAIAHRLSTVQKADRLFILHKGRLVASGTHEELLAEDGLYALLWRKQHEKGQVVRAA</sequence>
<evidence type="ECO:0000256" key="3">
    <source>
        <dbReference type="ARBA" id="ARBA00022475"/>
    </source>
</evidence>
<name>A0A1G2B2L3_9BACT</name>
<dbReference type="InterPro" id="IPR003439">
    <property type="entry name" value="ABC_transporter-like_ATP-bd"/>
</dbReference>
<accession>A0A1G2B2L3</accession>
<proteinExistence type="predicted"/>
<feature type="transmembrane region" description="Helical" evidence="9">
    <location>
        <begin position="20"/>
        <end position="44"/>
    </location>
</feature>
<dbReference type="InterPro" id="IPR036640">
    <property type="entry name" value="ABC1_TM_sf"/>
</dbReference>
<dbReference type="GO" id="GO:0005524">
    <property type="term" value="F:ATP binding"/>
    <property type="evidence" value="ECO:0007669"/>
    <property type="project" value="UniProtKB-KW"/>
</dbReference>
<keyword evidence="2" id="KW-0813">Transport</keyword>
<dbReference type="InterPro" id="IPR027417">
    <property type="entry name" value="P-loop_NTPase"/>
</dbReference>
<dbReference type="PROSITE" id="PS50929">
    <property type="entry name" value="ABC_TM1F"/>
    <property type="match status" value="1"/>
</dbReference>
<evidence type="ECO:0000256" key="8">
    <source>
        <dbReference type="ARBA" id="ARBA00023136"/>
    </source>
</evidence>
<evidence type="ECO:0000256" key="4">
    <source>
        <dbReference type="ARBA" id="ARBA00022692"/>
    </source>
</evidence>
<dbReference type="Pfam" id="PF00664">
    <property type="entry name" value="ABC_membrane"/>
    <property type="match status" value="1"/>
</dbReference>
<dbReference type="SMART" id="SM00382">
    <property type="entry name" value="AAA"/>
    <property type="match status" value="1"/>
</dbReference>
<dbReference type="GO" id="GO:0005886">
    <property type="term" value="C:plasma membrane"/>
    <property type="evidence" value="ECO:0007669"/>
    <property type="project" value="UniProtKB-SubCell"/>
</dbReference>
<keyword evidence="8 9" id="KW-0472">Membrane</keyword>
<dbReference type="SUPFAM" id="SSF90123">
    <property type="entry name" value="ABC transporter transmembrane region"/>
    <property type="match status" value="1"/>
</dbReference>
<dbReference type="PANTHER" id="PTHR43394">
    <property type="entry name" value="ATP-DEPENDENT PERMEASE MDL1, MITOCHONDRIAL"/>
    <property type="match status" value="1"/>
</dbReference>
<dbReference type="AlphaFoldDB" id="A0A1G2B2L3"/>
<feature type="transmembrane region" description="Helical" evidence="9">
    <location>
        <begin position="143"/>
        <end position="162"/>
    </location>
</feature>
<dbReference type="Pfam" id="PF00005">
    <property type="entry name" value="ABC_tran"/>
    <property type="match status" value="1"/>
</dbReference>
<keyword evidence="6" id="KW-0067">ATP-binding</keyword>
<comment type="caution">
    <text evidence="12">The sequence shown here is derived from an EMBL/GenBank/DDBJ whole genome shotgun (WGS) entry which is preliminary data.</text>
</comment>
<evidence type="ECO:0000313" key="13">
    <source>
        <dbReference type="Proteomes" id="UP000176952"/>
    </source>
</evidence>
<feature type="transmembrane region" description="Helical" evidence="9">
    <location>
        <begin position="64"/>
        <end position="84"/>
    </location>
</feature>
<evidence type="ECO:0000256" key="7">
    <source>
        <dbReference type="ARBA" id="ARBA00022989"/>
    </source>
</evidence>
<dbReference type="FunFam" id="3.40.50.300:FF:000221">
    <property type="entry name" value="Multidrug ABC transporter ATP-binding protein"/>
    <property type="match status" value="1"/>
</dbReference>
<evidence type="ECO:0000256" key="9">
    <source>
        <dbReference type="SAM" id="Phobius"/>
    </source>
</evidence>
<dbReference type="InterPro" id="IPR017871">
    <property type="entry name" value="ABC_transporter-like_CS"/>
</dbReference>
<dbReference type="PROSITE" id="PS00211">
    <property type="entry name" value="ABC_TRANSPORTER_1"/>
    <property type="match status" value="1"/>
</dbReference>
<feature type="domain" description="ABC transmembrane type-1" evidence="11">
    <location>
        <begin position="22"/>
        <end position="311"/>
    </location>
</feature>
<dbReference type="Proteomes" id="UP000176952">
    <property type="component" value="Unassembled WGS sequence"/>
</dbReference>
<evidence type="ECO:0000256" key="2">
    <source>
        <dbReference type="ARBA" id="ARBA00022448"/>
    </source>
</evidence>
<dbReference type="SUPFAM" id="SSF52540">
    <property type="entry name" value="P-loop containing nucleoside triphosphate hydrolases"/>
    <property type="match status" value="1"/>
</dbReference>
<keyword evidence="7 9" id="KW-1133">Transmembrane helix</keyword>
<dbReference type="GO" id="GO:0016887">
    <property type="term" value="F:ATP hydrolysis activity"/>
    <property type="evidence" value="ECO:0007669"/>
    <property type="project" value="InterPro"/>
</dbReference>
<dbReference type="GO" id="GO:0015421">
    <property type="term" value="F:ABC-type oligopeptide transporter activity"/>
    <property type="evidence" value="ECO:0007669"/>
    <property type="project" value="TreeGrafter"/>
</dbReference>
<protein>
    <recommendedName>
        <fullName evidence="14">ABC transporter ATP-binding protein</fullName>
    </recommendedName>
</protein>
<dbReference type="InterPro" id="IPR039421">
    <property type="entry name" value="Type_1_exporter"/>
</dbReference>
<evidence type="ECO:0008006" key="14">
    <source>
        <dbReference type="Google" id="ProtNLM"/>
    </source>
</evidence>
<dbReference type="EMBL" id="MHKD01000023">
    <property type="protein sequence ID" value="OGY82976.1"/>
    <property type="molecule type" value="Genomic_DNA"/>
</dbReference>
<evidence type="ECO:0000256" key="6">
    <source>
        <dbReference type="ARBA" id="ARBA00022840"/>
    </source>
</evidence>
<evidence type="ECO:0000259" key="11">
    <source>
        <dbReference type="PROSITE" id="PS50929"/>
    </source>
</evidence>
<evidence type="ECO:0000256" key="5">
    <source>
        <dbReference type="ARBA" id="ARBA00022741"/>
    </source>
</evidence>
<dbReference type="Gene3D" id="3.40.50.300">
    <property type="entry name" value="P-loop containing nucleotide triphosphate hydrolases"/>
    <property type="match status" value="1"/>
</dbReference>
<gene>
    <name evidence="12" type="ORF">A3F54_00505</name>
</gene>
<dbReference type="PROSITE" id="PS50893">
    <property type="entry name" value="ABC_TRANSPORTER_2"/>
    <property type="match status" value="1"/>
</dbReference>